<evidence type="ECO:0000313" key="3">
    <source>
        <dbReference type="Proteomes" id="UP001222325"/>
    </source>
</evidence>
<accession>A0AAD6TV42</accession>
<feature type="region of interest" description="Disordered" evidence="1">
    <location>
        <begin position="179"/>
        <end position="209"/>
    </location>
</feature>
<proteinExistence type="predicted"/>
<reference evidence="2" key="1">
    <citation type="submission" date="2023-03" db="EMBL/GenBank/DDBJ databases">
        <title>Massive genome expansion in bonnet fungi (Mycena s.s.) driven by repeated elements and novel gene families across ecological guilds.</title>
        <authorList>
            <consortium name="Lawrence Berkeley National Laboratory"/>
            <person name="Harder C.B."/>
            <person name="Miyauchi S."/>
            <person name="Viragh M."/>
            <person name="Kuo A."/>
            <person name="Thoen E."/>
            <person name="Andreopoulos B."/>
            <person name="Lu D."/>
            <person name="Skrede I."/>
            <person name="Drula E."/>
            <person name="Henrissat B."/>
            <person name="Morin E."/>
            <person name="Kohler A."/>
            <person name="Barry K."/>
            <person name="LaButti K."/>
            <person name="Morin E."/>
            <person name="Salamov A."/>
            <person name="Lipzen A."/>
            <person name="Mereny Z."/>
            <person name="Hegedus B."/>
            <person name="Baldrian P."/>
            <person name="Stursova M."/>
            <person name="Weitz H."/>
            <person name="Taylor A."/>
            <person name="Grigoriev I.V."/>
            <person name="Nagy L.G."/>
            <person name="Martin F."/>
            <person name="Kauserud H."/>
        </authorList>
    </citation>
    <scope>NUCLEOTIDE SEQUENCE</scope>
    <source>
        <strain evidence="2">CBHHK173m</strain>
    </source>
</reference>
<organism evidence="2 3">
    <name type="scientific">Mycena belliarum</name>
    <dbReference type="NCBI Taxonomy" id="1033014"/>
    <lineage>
        <taxon>Eukaryota</taxon>
        <taxon>Fungi</taxon>
        <taxon>Dikarya</taxon>
        <taxon>Basidiomycota</taxon>
        <taxon>Agaricomycotina</taxon>
        <taxon>Agaricomycetes</taxon>
        <taxon>Agaricomycetidae</taxon>
        <taxon>Agaricales</taxon>
        <taxon>Marasmiineae</taxon>
        <taxon>Mycenaceae</taxon>
        <taxon>Mycena</taxon>
    </lineage>
</organism>
<dbReference type="EMBL" id="JARJCN010000087">
    <property type="protein sequence ID" value="KAJ7075942.1"/>
    <property type="molecule type" value="Genomic_DNA"/>
</dbReference>
<gene>
    <name evidence="2" type="ORF">B0H15DRAFT_610246</name>
</gene>
<keyword evidence="3" id="KW-1185">Reference proteome</keyword>
<feature type="region of interest" description="Disordered" evidence="1">
    <location>
        <begin position="31"/>
        <end position="64"/>
    </location>
</feature>
<evidence type="ECO:0000256" key="1">
    <source>
        <dbReference type="SAM" id="MobiDB-lite"/>
    </source>
</evidence>
<comment type="caution">
    <text evidence="2">The sequence shown here is derived from an EMBL/GenBank/DDBJ whole genome shotgun (WGS) entry which is preliminary data.</text>
</comment>
<name>A0AAD6TV42_9AGAR</name>
<protein>
    <submittedName>
        <fullName evidence="2">Uncharacterized protein</fullName>
    </submittedName>
</protein>
<sequence length="325" mass="36635">MWGVRLWRVWMGRVRAGAAVRQRAEPLRRGARRRARVRGGVRGERQVRERDGHGGGRAVGRERKRRESVSLLRWAMGGKRRAERNERRARDEWFATARRGSVRGAMVDEQSRSNDAPACRAQHKISQDPHRALGNTAHRCIPLSFIDIYLSMGPSRDTPATYVESPAQIGPYAQRTQTMTVTPPRCPSTALSHASTLRCPPRPAPGLRPPPRTQTYVQIAPPTAFARAFAFTRRIVIGDRAPAIFDSRCTIQNQMHDRLPVCPFPFLPLPVHFPFCRNSGSASAARHRGAEWTCHGMTNPCEEVRGRDSDSCARLDVKDVRRAER</sequence>
<evidence type="ECO:0000313" key="2">
    <source>
        <dbReference type="EMBL" id="KAJ7075942.1"/>
    </source>
</evidence>
<dbReference type="AlphaFoldDB" id="A0AAD6TV42"/>
<feature type="compositionally biased region" description="Basic and acidic residues" evidence="1">
    <location>
        <begin position="41"/>
        <end position="64"/>
    </location>
</feature>
<feature type="compositionally biased region" description="Pro residues" evidence="1">
    <location>
        <begin position="200"/>
        <end position="209"/>
    </location>
</feature>
<dbReference type="Proteomes" id="UP001222325">
    <property type="component" value="Unassembled WGS sequence"/>
</dbReference>